<keyword evidence="2" id="KW-0812">Transmembrane</keyword>
<dbReference type="eggNOG" id="ENOG5030AK1">
    <property type="taxonomic scope" value="Bacteria"/>
</dbReference>
<dbReference type="GeneID" id="82847991"/>
<dbReference type="InterPro" id="IPR059115">
    <property type="entry name" value="Rib"/>
</dbReference>
<keyword evidence="5" id="KW-1185">Reference proteome</keyword>
<sequence length="244" mass="25985">MIKQLNKTIKKLALTLTAAGIISGVGFQSSVVKADTVKEDSKATYNASMDQDLKDHKNLQAYRNPLIAASLTTPVNEVPQAQLGVSNWDSLPAGTTAKWNMEPDVSKAGTSYGQIIVTFPDGSASNLAVYVTASDSSKQAPVEDEQQPANTEKENDQSSVQSPVIVRDANNVKTNARNNNVKENSTVAPQSQSSVVSDETAHVAGDAKLPQTSAKNAVVIMMMGVMTIIASLSLIARNLIKERN</sequence>
<evidence type="ECO:0000313" key="5">
    <source>
        <dbReference type="Proteomes" id="UP000009320"/>
    </source>
</evidence>
<dbReference type="PATRIC" id="fig|1423758.3.peg.120"/>
<evidence type="ECO:0000259" key="3">
    <source>
        <dbReference type="Pfam" id="PF08428"/>
    </source>
</evidence>
<evidence type="ECO:0000256" key="2">
    <source>
        <dbReference type="SAM" id="Phobius"/>
    </source>
</evidence>
<name>I7JUM7_9LACO</name>
<feature type="region of interest" description="Disordered" evidence="1">
    <location>
        <begin position="135"/>
        <end position="203"/>
    </location>
</feature>
<dbReference type="Proteomes" id="UP000009320">
    <property type="component" value="Unassembled WGS sequence"/>
</dbReference>
<dbReference type="RefSeq" id="WP_008470313.1">
    <property type="nucleotide sequence ID" value="NZ_AYZP01000001.1"/>
</dbReference>
<gene>
    <name evidence="4" type="ORF">BN55_08915</name>
</gene>
<feature type="compositionally biased region" description="Low complexity" evidence="1">
    <location>
        <begin position="169"/>
        <end position="182"/>
    </location>
</feature>
<reference evidence="4 5" key="1">
    <citation type="submission" date="2012-06" db="EMBL/GenBank/DDBJ databases">
        <title>Draft Genome Sequence of Lactobacillus hominis Strain CRBIP 24.179T, isolated from human intestine.</title>
        <authorList>
            <person name="Cousin S."/>
            <person name="Ma L."/>
            <person name="Bizet C."/>
            <person name="Loux V."/>
            <person name="Bouchier C."/>
            <person name="Clermont D."/>
            <person name="Creno S."/>
        </authorList>
    </citation>
    <scope>NUCLEOTIDE SEQUENCE [LARGE SCALE GENOMIC DNA]</scope>
    <source>
        <strain evidence="5">CRBIP 24.179T</strain>
    </source>
</reference>
<dbReference type="AlphaFoldDB" id="I7JUM7"/>
<evidence type="ECO:0000313" key="4">
    <source>
        <dbReference type="EMBL" id="CCI81521.1"/>
    </source>
</evidence>
<feature type="compositionally biased region" description="Polar residues" evidence="1">
    <location>
        <begin position="183"/>
        <end position="197"/>
    </location>
</feature>
<dbReference type="EMBL" id="CAKE01000004">
    <property type="protein sequence ID" value="CCI81521.1"/>
    <property type="molecule type" value="Genomic_DNA"/>
</dbReference>
<keyword evidence="2" id="KW-0472">Membrane</keyword>
<dbReference type="NCBIfam" id="TIGR02331">
    <property type="entry name" value="rib_alpha"/>
    <property type="match status" value="1"/>
</dbReference>
<proteinExistence type="predicted"/>
<organism evidence="4 5">
    <name type="scientific">Lactobacillus hominis DSM 23910 = CRBIP 24.179</name>
    <dbReference type="NCBI Taxonomy" id="1423758"/>
    <lineage>
        <taxon>Bacteria</taxon>
        <taxon>Bacillati</taxon>
        <taxon>Bacillota</taxon>
        <taxon>Bacilli</taxon>
        <taxon>Lactobacillales</taxon>
        <taxon>Lactobacillaceae</taxon>
        <taxon>Lactobacillus</taxon>
    </lineage>
</organism>
<feature type="domain" description="Rib" evidence="3">
    <location>
        <begin position="67"/>
        <end position="132"/>
    </location>
</feature>
<dbReference type="InterPro" id="IPR012706">
    <property type="entry name" value="Rib_alpha_Esp_rpt"/>
</dbReference>
<accession>I7JUM7</accession>
<dbReference type="STRING" id="1423758.FC41_GL000117"/>
<dbReference type="Pfam" id="PF08428">
    <property type="entry name" value="Rib"/>
    <property type="match status" value="1"/>
</dbReference>
<evidence type="ECO:0000256" key="1">
    <source>
        <dbReference type="SAM" id="MobiDB-lite"/>
    </source>
</evidence>
<comment type="caution">
    <text evidence="4">The sequence shown here is derived from an EMBL/GenBank/DDBJ whole genome shotgun (WGS) entry which is preliminary data.</text>
</comment>
<protein>
    <recommendedName>
        <fullName evidence="3">Rib domain-containing protein</fullName>
    </recommendedName>
</protein>
<feature type="transmembrane region" description="Helical" evidence="2">
    <location>
        <begin position="217"/>
        <end position="240"/>
    </location>
</feature>
<dbReference type="OrthoDB" id="2329949at2"/>
<keyword evidence="2" id="KW-1133">Transmembrane helix</keyword>